<dbReference type="Proteomes" id="UP000243525">
    <property type="component" value="Unassembled WGS sequence"/>
</dbReference>
<feature type="domain" description="DUF7281" evidence="1">
    <location>
        <begin position="151"/>
        <end position="285"/>
    </location>
</feature>
<protein>
    <recommendedName>
        <fullName evidence="1">DUF7281 domain-containing protein</fullName>
    </recommendedName>
</protein>
<organism evidence="2 3">
    <name type="scientific">Mangrovibacterium marinum</name>
    <dbReference type="NCBI Taxonomy" id="1639118"/>
    <lineage>
        <taxon>Bacteria</taxon>
        <taxon>Pseudomonadati</taxon>
        <taxon>Bacteroidota</taxon>
        <taxon>Bacteroidia</taxon>
        <taxon>Marinilabiliales</taxon>
        <taxon>Prolixibacteraceae</taxon>
        <taxon>Mangrovibacterium</taxon>
    </lineage>
</organism>
<proteinExistence type="predicted"/>
<dbReference type="Pfam" id="PF23947">
    <property type="entry name" value="DUF7281"/>
    <property type="match status" value="1"/>
</dbReference>
<evidence type="ECO:0000313" key="3">
    <source>
        <dbReference type="Proteomes" id="UP000243525"/>
    </source>
</evidence>
<reference evidence="2 3" key="1">
    <citation type="submission" date="2018-04" db="EMBL/GenBank/DDBJ databases">
        <title>Genomic Encyclopedia of Archaeal and Bacterial Type Strains, Phase II (KMG-II): from individual species to whole genera.</title>
        <authorList>
            <person name="Goeker M."/>
        </authorList>
    </citation>
    <scope>NUCLEOTIDE SEQUENCE [LARGE SCALE GENOMIC DNA]</scope>
    <source>
        <strain evidence="2 3">DSM 28823</strain>
    </source>
</reference>
<dbReference type="AlphaFoldDB" id="A0A2T5C3G9"/>
<accession>A0A2T5C3G9</accession>
<comment type="caution">
    <text evidence="2">The sequence shown here is derived from an EMBL/GenBank/DDBJ whole genome shotgun (WGS) entry which is preliminary data.</text>
</comment>
<dbReference type="InterPro" id="IPR055705">
    <property type="entry name" value="DUF7281"/>
</dbReference>
<name>A0A2T5C3G9_9BACT</name>
<keyword evidence="3" id="KW-1185">Reference proteome</keyword>
<dbReference type="EMBL" id="QAAD01000005">
    <property type="protein sequence ID" value="PTN09286.1"/>
    <property type="molecule type" value="Genomic_DNA"/>
</dbReference>
<gene>
    <name evidence="2" type="ORF">C8N47_105127</name>
</gene>
<evidence type="ECO:0000259" key="1">
    <source>
        <dbReference type="Pfam" id="PF23947"/>
    </source>
</evidence>
<dbReference type="OrthoDB" id="9811427at2"/>
<evidence type="ECO:0000313" key="2">
    <source>
        <dbReference type="EMBL" id="PTN09286.1"/>
    </source>
</evidence>
<sequence>MNSKPIPLSFARCLLRLSKGEILKASEIKAKSFLKPFTDDGIIQKLPVAGRRVTYACSDPQSLRVYLEVQHGILSLENYLASFESASMDGEGSLAASKSTKTFRSQSLQGFFIKAFNSGLKIGNQPVSPAPEGIELFVWRPDLLQVSPEALIVGIENPECFLKFDRLIKLFPQKEIVVVMRYLSHSSNRWLQTIPNNYLHFGDFDPAGLSIYIREFRDLLPAHRCRFFIPPDIEKLICEYGIEALYDQQAHLLDSIDLHLYPEIEQLAQLLSAYRKGLEQERLLSVFHL</sequence>
<dbReference type="RefSeq" id="WP_107821692.1">
    <property type="nucleotide sequence ID" value="NZ_OY782574.1"/>
</dbReference>